<protein>
    <submittedName>
        <fullName evidence="3">Uncharacterized protein</fullName>
    </submittedName>
</protein>
<comment type="caution">
    <text evidence="3">The sequence shown here is derived from an EMBL/GenBank/DDBJ whole genome shotgun (WGS) entry which is preliminary data.</text>
</comment>
<evidence type="ECO:0000313" key="3">
    <source>
        <dbReference type="EMBL" id="KAE9265445.1"/>
    </source>
</evidence>
<feature type="compositionally biased region" description="Basic and acidic residues" evidence="1">
    <location>
        <begin position="69"/>
        <end position="80"/>
    </location>
</feature>
<evidence type="ECO:0000256" key="1">
    <source>
        <dbReference type="SAM" id="MobiDB-lite"/>
    </source>
</evidence>
<organism evidence="3 5">
    <name type="scientific">Phytophthora rubi</name>
    <dbReference type="NCBI Taxonomy" id="129364"/>
    <lineage>
        <taxon>Eukaryota</taxon>
        <taxon>Sar</taxon>
        <taxon>Stramenopiles</taxon>
        <taxon>Oomycota</taxon>
        <taxon>Peronosporomycetes</taxon>
        <taxon>Peronosporales</taxon>
        <taxon>Peronosporaceae</taxon>
        <taxon>Phytophthora</taxon>
    </lineage>
</organism>
<evidence type="ECO:0000313" key="5">
    <source>
        <dbReference type="Proteomes" id="UP000434957"/>
    </source>
</evidence>
<gene>
    <name evidence="2" type="ORF">PR001_g31130</name>
    <name evidence="3" type="ORF">PR003_g32454</name>
</gene>
<feature type="region of interest" description="Disordered" evidence="1">
    <location>
        <begin position="21"/>
        <end position="89"/>
    </location>
</feature>
<name>A0A6A4B256_9STRA</name>
<dbReference type="AlphaFoldDB" id="A0A6A4B256"/>
<dbReference type="EMBL" id="QXFT01007872">
    <property type="protein sequence ID" value="KAE9265445.1"/>
    <property type="molecule type" value="Genomic_DNA"/>
</dbReference>
<accession>A0A6A4B256</accession>
<feature type="non-terminal residue" evidence="3">
    <location>
        <position position="89"/>
    </location>
</feature>
<sequence length="89" mass="10226">MTPSDAAFLAAVEDFLTSSDLTIPIPSDYDDSRNRTTSPTAEAPSKHIAPHLQPTRRTRLRTKSSMGPDAKRDLEREKDRNRRRTYRKR</sequence>
<evidence type="ECO:0000313" key="2">
    <source>
        <dbReference type="EMBL" id="KAE8958162.1"/>
    </source>
</evidence>
<dbReference type="Proteomes" id="UP000434957">
    <property type="component" value="Unassembled WGS sequence"/>
</dbReference>
<evidence type="ECO:0000313" key="4">
    <source>
        <dbReference type="Proteomes" id="UP000429607"/>
    </source>
</evidence>
<keyword evidence="5" id="KW-1185">Reference proteome</keyword>
<reference evidence="3 5" key="1">
    <citation type="submission" date="2018-08" db="EMBL/GenBank/DDBJ databases">
        <title>Genomic investigation of the strawberry pathogen Phytophthora fragariae indicates pathogenicity is determined by transcriptional variation in three key races.</title>
        <authorList>
            <person name="Adams T.M."/>
            <person name="Armitage A.D."/>
            <person name="Sobczyk M.K."/>
            <person name="Bates H.J."/>
            <person name="Dunwell J.M."/>
            <person name="Nellist C.F."/>
            <person name="Harrison R.J."/>
        </authorList>
    </citation>
    <scope>NUCLEOTIDE SEQUENCE [LARGE SCALE GENOMIC DNA]</scope>
    <source>
        <strain evidence="2 4">SCRP249</strain>
        <strain evidence="3 5">SCRP333</strain>
    </source>
</reference>
<dbReference type="Proteomes" id="UP000429607">
    <property type="component" value="Unassembled WGS sequence"/>
</dbReference>
<proteinExistence type="predicted"/>
<dbReference type="EMBL" id="QXFV01007705">
    <property type="protein sequence ID" value="KAE8958162.1"/>
    <property type="molecule type" value="Genomic_DNA"/>
</dbReference>